<gene>
    <name evidence="3" type="ORF">RV14_GL000929</name>
</gene>
<dbReference type="AlphaFoldDB" id="A0A1L8WRP7"/>
<dbReference type="PANTHER" id="PTHR40448">
    <property type="entry name" value="TWO-COMPONENT SENSOR HISTIDINE KINASE"/>
    <property type="match status" value="1"/>
</dbReference>
<comment type="caution">
    <text evidence="3">The sequence shown here is derived from an EMBL/GenBank/DDBJ whole genome shotgun (WGS) entry which is preliminary data.</text>
</comment>
<organism evidence="3 4">
    <name type="scientific">Enterococcus ratti</name>
    <dbReference type="NCBI Taxonomy" id="150033"/>
    <lineage>
        <taxon>Bacteria</taxon>
        <taxon>Bacillati</taxon>
        <taxon>Bacillota</taxon>
        <taxon>Bacilli</taxon>
        <taxon>Lactobacillales</taxon>
        <taxon>Enterococcaceae</taxon>
        <taxon>Enterococcus</taxon>
    </lineage>
</organism>
<proteinExistence type="predicted"/>
<keyword evidence="1" id="KW-0472">Membrane</keyword>
<dbReference type="RefSeq" id="WP_071854528.1">
    <property type="nucleotide sequence ID" value="NZ_JXLB01000002.1"/>
</dbReference>
<keyword evidence="1" id="KW-0812">Transmembrane</keyword>
<keyword evidence="4" id="KW-1185">Reference proteome</keyword>
<evidence type="ECO:0000259" key="2">
    <source>
        <dbReference type="Pfam" id="PF14501"/>
    </source>
</evidence>
<protein>
    <recommendedName>
        <fullName evidence="2">Sensor histidine kinase NatK-like C-terminal domain-containing protein</fullName>
    </recommendedName>
</protein>
<dbReference type="GO" id="GO:0042802">
    <property type="term" value="F:identical protein binding"/>
    <property type="evidence" value="ECO:0007669"/>
    <property type="project" value="TreeGrafter"/>
</dbReference>
<evidence type="ECO:0000313" key="3">
    <source>
        <dbReference type="EMBL" id="OJG83695.1"/>
    </source>
</evidence>
<dbReference type="Proteomes" id="UP000182152">
    <property type="component" value="Unassembled WGS sequence"/>
</dbReference>
<sequence>MVEFLSFFIDFFKLYLVIFYFFGYVPKKSVRKPVLFTGLVIALLSRFGYYNLLLGKYSDTLTAILIILIITYALSSLKKVGITLVFALAMTFIDTIIAFIVYSIFLKKNIHLILLNNLTSVIVNSISLVILLGIFGIKERKFNKLTNYQFDLSKTEVAILLMGITGGTFLLALYATIDFDANIHLAKNFLLTSVIIIFILLLNIIILFYKDRKNKMITQFEQRLNRQQKHYNLQLLDKYMQKRKFNHDVQNHLLCISELVRKEKYEELKEYVADIKADYKETRLAINTNNYLVDVIINDLISNYEQEKIEIIWKGKFHADLKMKEIDISSLFSNLLRNAFEATVQTKEIEKFIQINIKYSGRNMVIQIINPFQESNFQNKQIGFTTTKLNKEEHGFGNSIIQSIVKKYNGKIKYHVADNIFMIEILFSNLFN</sequence>
<feature type="transmembrane region" description="Helical" evidence="1">
    <location>
        <begin position="84"/>
        <end position="106"/>
    </location>
</feature>
<reference evidence="3 4" key="1">
    <citation type="submission" date="2014-12" db="EMBL/GenBank/DDBJ databases">
        <title>Draft genome sequences of 29 type strains of Enterococci.</title>
        <authorList>
            <person name="Zhong Z."/>
            <person name="Sun Z."/>
            <person name="Liu W."/>
            <person name="Zhang W."/>
            <person name="Zhang H."/>
        </authorList>
    </citation>
    <scope>NUCLEOTIDE SEQUENCE [LARGE SCALE GENOMIC DNA]</scope>
    <source>
        <strain evidence="3 4">DSM 15687</strain>
    </source>
</reference>
<feature type="transmembrane region" description="Helical" evidence="1">
    <location>
        <begin position="118"/>
        <end position="137"/>
    </location>
</feature>
<evidence type="ECO:0000313" key="4">
    <source>
        <dbReference type="Proteomes" id="UP000182152"/>
    </source>
</evidence>
<feature type="domain" description="Sensor histidine kinase NatK-like C-terminal" evidence="2">
    <location>
        <begin position="323"/>
        <end position="427"/>
    </location>
</feature>
<feature type="transmembrane region" description="Helical" evidence="1">
    <location>
        <begin position="189"/>
        <end position="209"/>
    </location>
</feature>
<feature type="transmembrane region" description="Helical" evidence="1">
    <location>
        <begin position="6"/>
        <end position="25"/>
    </location>
</feature>
<dbReference type="SUPFAM" id="SSF55874">
    <property type="entry name" value="ATPase domain of HSP90 chaperone/DNA topoisomerase II/histidine kinase"/>
    <property type="match status" value="1"/>
</dbReference>
<feature type="transmembrane region" description="Helical" evidence="1">
    <location>
        <begin position="60"/>
        <end position="77"/>
    </location>
</feature>
<dbReference type="InterPro" id="IPR032834">
    <property type="entry name" value="NatK-like_C"/>
</dbReference>
<feature type="transmembrane region" description="Helical" evidence="1">
    <location>
        <begin position="34"/>
        <end position="54"/>
    </location>
</feature>
<dbReference type="InterPro" id="IPR036890">
    <property type="entry name" value="HATPase_C_sf"/>
</dbReference>
<feature type="transmembrane region" description="Helical" evidence="1">
    <location>
        <begin position="157"/>
        <end position="177"/>
    </location>
</feature>
<evidence type="ECO:0000256" key="1">
    <source>
        <dbReference type="SAM" id="Phobius"/>
    </source>
</evidence>
<dbReference type="Gene3D" id="3.30.565.10">
    <property type="entry name" value="Histidine kinase-like ATPase, C-terminal domain"/>
    <property type="match status" value="1"/>
</dbReference>
<dbReference type="PANTHER" id="PTHR40448:SF1">
    <property type="entry name" value="TWO-COMPONENT SENSOR HISTIDINE KINASE"/>
    <property type="match status" value="1"/>
</dbReference>
<accession>A0A1L8WRP7</accession>
<dbReference type="Pfam" id="PF14501">
    <property type="entry name" value="HATPase_c_5"/>
    <property type="match status" value="1"/>
</dbReference>
<dbReference type="EMBL" id="JXLB01000002">
    <property type="protein sequence ID" value="OJG83695.1"/>
    <property type="molecule type" value="Genomic_DNA"/>
</dbReference>
<dbReference type="STRING" id="150033.RV14_GL000929"/>
<name>A0A1L8WRP7_9ENTE</name>
<keyword evidence="1" id="KW-1133">Transmembrane helix</keyword>